<protein>
    <submittedName>
        <fullName evidence="2">Phosphotransferase enzyme family protein</fullName>
    </submittedName>
</protein>
<dbReference type="Proteomes" id="UP001302321">
    <property type="component" value="Unassembled WGS sequence"/>
</dbReference>
<sequence length="282" mass="32384">FSRNGSDAKLPSLADVRWRCLAQDPRTKRRDFALTEELGLIGKFGPPLQIVGTKGQCLWALRHVMPEVPVPEVYGWTRDGGQNFIYMELVQGYTLAEQWDHLNPTAQIDICNQPSTMVAKLRELRHPLGELFLGHINREPLGNIVFTNECRPPAGPFKSVAEFHDWMSGRLEPQARRRWPGKEVLEIPDPYRSGMSDNAKVVFAHGDLHRASIIVLKNAEPPQILAIIDWRQSGWYLDYWELCKAMYTAGGEGEWMDIYIPMFVKEQSCLDAFEDHSRVFRY</sequence>
<keyword evidence="3" id="KW-1185">Reference proteome</keyword>
<organism evidence="2 3">
    <name type="scientific">Triangularia setosa</name>
    <dbReference type="NCBI Taxonomy" id="2587417"/>
    <lineage>
        <taxon>Eukaryota</taxon>
        <taxon>Fungi</taxon>
        <taxon>Dikarya</taxon>
        <taxon>Ascomycota</taxon>
        <taxon>Pezizomycotina</taxon>
        <taxon>Sordariomycetes</taxon>
        <taxon>Sordariomycetidae</taxon>
        <taxon>Sordariales</taxon>
        <taxon>Podosporaceae</taxon>
        <taxon>Triangularia</taxon>
    </lineage>
</organism>
<gene>
    <name evidence="2" type="ORF">QBC36DRAFT_195445</name>
</gene>
<dbReference type="Pfam" id="PF01636">
    <property type="entry name" value="APH"/>
    <property type="match status" value="1"/>
</dbReference>
<dbReference type="PANTHER" id="PTHR21310:SF54">
    <property type="entry name" value="AMINOGLYCOSIDE PHOSPHOTRANSFERASE DOMAIN-CONTAINING PROTEIN"/>
    <property type="match status" value="1"/>
</dbReference>
<dbReference type="EMBL" id="MU866369">
    <property type="protein sequence ID" value="KAK4173100.1"/>
    <property type="molecule type" value="Genomic_DNA"/>
</dbReference>
<proteinExistence type="predicted"/>
<feature type="domain" description="Aminoglycoside phosphotransferase" evidence="1">
    <location>
        <begin position="63"/>
        <end position="246"/>
    </location>
</feature>
<dbReference type="AlphaFoldDB" id="A0AAN6W0M8"/>
<dbReference type="InterPro" id="IPR051678">
    <property type="entry name" value="AGP_Transferase"/>
</dbReference>
<name>A0AAN6W0M8_9PEZI</name>
<reference evidence="2" key="1">
    <citation type="journal article" date="2023" name="Mol. Phylogenet. Evol.">
        <title>Genome-scale phylogeny and comparative genomics of the fungal order Sordariales.</title>
        <authorList>
            <person name="Hensen N."/>
            <person name="Bonometti L."/>
            <person name="Westerberg I."/>
            <person name="Brannstrom I.O."/>
            <person name="Guillou S."/>
            <person name="Cros-Aarteil S."/>
            <person name="Calhoun S."/>
            <person name="Haridas S."/>
            <person name="Kuo A."/>
            <person name="Mondo S."/>
            <person name="Pangilinan J."/>
            <person name="Riley R."/>
            <person name="LaButti K."/>
            <person name="Andreopoulos B."/>
            <person name="Lipzen A."/>
            <person name="Chen C."/>
            <person name="Yan M."/>
            <person name="Daum C."/>
            <person name="Ng V."/>
            <person name="Clum A."/>
            <person name="Steindorff A."/>
            <person name="Ohm R.A."/>
            <person name="Martin F."/>
            <person name="Silar P."/>
            <person name="Natvig D.O."/>
            <person name="Lalanne C."/>
            <person name="Gautier V."/>
            <person name="Ament-Velasquez S.L."/>
            <person name="Kruys A."/>
            <person name="Hutchinson M.I."/>
            <person name="Powell A.J."/>
            <person name="Barry K."/>
            <person name="Miller A.N."/>
            <person name="Grigoriev I.V."/>
            <person name="Debuchy R."/>
            <person name="Gladieux P."/>
            <person name="Hiltunen Thoren M."/>
            <person name="Johannesson H."/>
        </authorList>
    </citation>
    <scope>NUCLEOTIDE SEQUENCE</scope>
    <source>
        <strain evidence="2">CBS 892.96</strain>
    </source>
</reference>
<comment type="caution">
    <text evidence="2">The sequence shown here is derived from an EMBL/GenBank/DDBJ whole genome shotgun (WGS) entry which is preliminary data.</text>
</comment>
<feature type="non-terminal residue" evidence="2">
    <location>
        <position position="1"/>
    </location>
</feature>
<evidence type="ECO:0000259" key="1">
    <source>
        <dbReference type="Pfam" id="PF01636"/>
    </source>
</evidence>
<dbReference type="InterPro" id="IPR002575">
    <property type="entry name" value="Aminoglycoside_PTrfase"/>
</dbReference>
<evidence type="ECO:0000313" key="2">
    <source>
        <dbReference type="EMBL" id="KAK4173100.1"/>
    </source>
</evidence>
<dbReference type="SUPFAM" id="SSF56112">
    <property type="entry name" value="Protein kinase-like (PK-like)"/>
    <property type="match status" value="1"/>
</dbReference>
<reference evidence="2" key="2">
    <citation type="submission" date="2023-05" db="EMBL/GenBank/DDBJ databases">
        <authorList>
            <consortium name="Lawrence Berkeley National Laboratory"/>
            <person name="Steindorff A."/>
            <person name="Hensen N."/>
            <person name="Bonometti L."/>
            <person name="Westerberg I."/>
            <person name="Brannstrom I.O."/>
            <person name="Guillou S."/>
            <person name="Cros-Aarteil S."/>
            <person name="Calhoun S."/>
            <person name="Haridas S."/>
            <person name="Kuo A."/>
            <person name="Mondo S."/>
            <person name="Pangilinan J."/>
            <person name="Riley R."/>
            <person name="Labutti K."/>
            <person name="Andreopoulos B."/>
            <person name="Lipzen A."/>
            <person name="Chen C."/>
            <person name="Yanf M."/>
            <person name="Daum C."/>
            <person name="Ng V."/>
            <person name="Clum A."/>
            <person name="Ohm R."/>
            <person name="Martin F."/>
            <person name="Silar P."/>
            <person name="Natvig D."/>
            <person name="Lalanne C."/>
            <person name="Gautier V."/>
            <person name="Ament-Velasquez S.L."/>
            <person name="Kruys A."/>
            <person name="Hutchinson M.I."/>
            <person name="Powell A.J."/>
            <person name="Barry K."/>
            <person name="Miller A.N."/>
            <person name="Grigoriev I.V."/>
            <person name="Debuchy R."/>
            <person name="Gladieux P."/>
            <person name="Thoren M.H."/>
            <person name="Johannesson H."/>
        </authorList>
    </citation>
    <scope>NUCLEOTIDE SEQUENCE</scope>
    <source>
        <strain evidence="2">CBS 892.96</strain>
    </source>
</reference>
<dbReference type="InterPro" id="IPR011009">
    <property type="entry name" value="Kinase-like_dom_sf"/>
</dbReference>
<accession>A0AAN6W0M8</accession>
<dbReference type="PANTHER" id="PTHR21310">
    <property type="entry name" value="AMINOGLYCOSIDE PHOSPHOTRANSFERASE-RELATED-RELATED"/>
    <property type="match status" value="1"/>
</dbReference>
<evidence type="ECO:0000313" key="3">
    <source>
        <dbReference type="Proteomes" id="UP001302321"/>
    </source>
</evidence>